<dbReference type="Pfam" id="PF12796">
    <property type="entry name" value="Ank_2"/>
    <property type="match status" value="1"/>
</dbReference>
<evidence type="ECO:0000259" key="2">
    <source>
        <dbReference type="Pfam" id="PF13961"/>
    </source>
</evidence>
<dbReference type="InterPro" id="IPR026961">
    <property type="entry name" value="PGG_dom"/>
</dbReference>
<protein>
    <recommendedName>
        <fullName evidence="6">PGG domain-containing protein</fullName>
    </recommendedName>
</protein>
<name>A0AAE1YHZ7_9LAMI</name>
<dbReference type="Proteomes" id="UP001293254">
    <property type="component" value="Unassembled WGS sequence"/>
</dbReference>
<evidence type="ECO:0000313" key="5">
    <source>
        <dbReference type="Proteomes" id="UP001293254"/>
    </source>
</evidence>
<sequence length="777" mass="88448">MAMSSGSGIVPETLTEDNYEFWKRCLKNYLIGHGLWGVVSGKETMPDKETQKQQHEEWKRKNALALHAIQVCCGAGIYSKFHKAHISAEYAWTLLAEKVLQPRQLPLSDEEQPQPEDTGSKDYLKYEELYKAIEAGDLSRTQRLIRQNPDAVRARVSSDKDTALHIAILSGQLKIAEYLVSEMTATDLELTNQYDATGLSLAAVCGAKNLASVIMRKNKKLLSMGKEHEDGQLPVIVAALYGQKRMVRYLYRHTPESLVSPEKGKNGVMLLNSLITAEIYDVASKLLKRYPKLGVTPDQNGQYALKILAEKPSAFPSGLKLAFWQKWIYNSVRIDSPWDGDEQKQHRREERTETQAFSSLADHTDSILEIQEPIMEEEIDEPQTTSIRVHNLFQKLGWGILQMFVPNIKYILVRKLVHDESIKLVRSMFKEMRKLSTQELEKMDIDSIIYDAVKHGITEFITEMLEYKPEFMWRKDRKGRTVFGHAIVLRQEKIFNLIYGLGAKKNMIARTQDVFRNNYLHLAAKLSPPDRLERLSGAALQMQRELQWFKEVESIVQPKLKEEENENNKTPQTLFTDEHKQLVRDGESWMKNTAGSSMIVGTLIAAVMFTTAFTVPGGNKTDNTGLPTMLDSQPRPFLIFMVSNALSMFSATTSLLMFLGILTARYAERDFLKSLPTKLIFGLAALFLSIVTMMASFGAALYLMLHDRLSWVTVPIIILAVIPIVLFSFSQFPLLIEMTKCTYGSGIFDKRPKKKETLPDFLSRRGRILSRIKSIKK</sequence>
<reference evidence="4" key="1">
    <citation type="submission" date="2020-06" db="EMBL/GenBank/DDBJ databases">
        <authorList>
            <person name="Li T."/>
            <person name="Hu X."/>
            <person name="Zhang T."/>
            <person name="Song X."/>
            <person name="Zhang H."/>
            <person name="Dai N."/>
            <person name="Sheng W."/>
            <person name="Hou X."/>
            <person name="Wei L."/>
        </authorList>
    </citation>
    <scope>NUCLEOTIDE SEQUENCE</scope>
    <source>
        <strain evidence="4">3651</strain>
        <tissue evidence="4">Leaf</tissue>
    </source>
</reference>
<dbReference type="InterPro" id="IPR025314">
    <property type="entry name" value="DUF4219"/>
</dbReference>
<dbReference type="InterPro" id="IPR002110">
    <property type="entry name" value="Ankyrin_rpt"/>
</dbReference>
<dbReference type="Pfam" id="PF13962">
    <property type="entry name" value="PGG"/>
    <property type="match status" value="1"/>
</dbReference>
<organism evidence="4 5">
    <name type="scientific">Sesamum alatum</name>
    <dbReference type="NCBI Taxonomy" id="300844"/>
    <lineage>
        <taxon>Eukaryota</taxon>
        <taxon>Viridiplantae</taxon>
        <taxon>Streptophyta</taxon>
        <taxon>Embryophyta</taxon>
        <taxon>Tracheophyta</taxon>
        <taxon>Spermatophyta</taxon>
        <taxon>Magnoliopsida</taxon>
        <taxon>eudicotyledons</taxon>
        <taxon>Gunneridae</taxon>
        <taxon>Pentapetalae</taxon>
        <taxon>asterids</taxon>
        <taxon>lamiids</taxon>
        <taxon>Lamiales</taxon>
        <taxon>Pedaliaceae</taxon>
        <taxon>Sesamum</taxon>
    </lineage>
</organism>
<dbReference type="Pfam" id="PF13961">
    <property type="entry name" value="DUF4219"/>
    <property type="match status" value="1"/>
</dbReference>
<feature type="transmembrane region" description="Helical" evidence="1">
    <location>
        <begin position="679"/>
        <end position="703"/>
    </location>
</feature>
<keyword evidence="1" id="KW-0812">Transmembrane</keyword>
<proteinExistence type="predicted"/>
<gene>
    <name evidence="4" type="ORF">Salat_1338400</name>
</gene>
<evidence type="ECO:0000256" key="1">
    <source>
        <dbReference type="SAM" id="Phobius"/>
    </source>
</evidence>
<dbReference type="SMART" id="SM00248">
    <property type="entry name" value="ANK"/>
    <property type="match status" value="5"/>
</dbReference>
<dbReference type="Gene3D" id="1.25.40.20">
    <property type="entry name" value="Ankyrin repeat-containing domain"/>
    <property type="match status" value="1"/>
</dbReference>
<keyword evidence="5" id="KW-1185">Reference proteome</keyword>
<feature type="transmembrane region" description="Helical" evidence="1">
    <location>
        <begin position="709"/>
        <end position="729"/>
    </location>
</feature>
<reference evidence="4" key="2">
    <citation type="journal article" date="2024" name="Plant">
        <title>Genomic evolution and insights into agronomic trait innovations of Sesamum species.</title>
        <authorList>
            <person name="Miao H."/>
            <person name="Wang L."/>
            <person name="Qu L."/>
            <person name="Liu H."/>
            <person name="Sun Y."/>
            <person name="Le M."/>
            <person name="Wang Q."/>
            <person name="Wei S."/>
            <person name="Zheng Y."/>
            <person name="Lin W."/>
            <person name="Duan Y."/>
            <person name="Cao H."/>
            <person name="Xiong S."/>
            <person name="Wang X."/>
            <person name="Wei L."/>
            <person name="Li C."/>
            <person name="Ma Q."/>
            <person name="Ju M."/>
            <person name="Zhao R."/>
            <person name="Li G."/>
            <person name="Mu C."/>
            <person name="Tian Q."/>
            <person name="Mei H."/>
            <person name="Zhang T."/>
            <person name="Gao T."/>
            <person name="Zhang H."/>
        </authorList>
    </citation>
    <scope>NUCLEOTIDE SEQUENCE</scope>
    <source>
        <strain evidence="4">3651</strain>
    </source>
</reference>
<dbReference type="GO" id="GO:0016020">
    <property type="term" value="C:membrane"/>
    <property type="evidence" value="ECO:0007669"/>
    <property type="project" value="TreeGrafter"/>
</dbReference>
<keyword evidence="1" id="KW-0472">Membrane</keyword>
<feature type="transmembrane region" description="Helical" evidence="1">
    <location>
        <begin position="598"/>
        <end position="617"/>
    </location>
</feature>
<dbReference type="PANTHER" id="PTHR24177:SF335">
    <property type="entry name" value="PGG DOMAIN-CONTAINING PROTEIN"/>
    <property type="match status" value="1"/>
</dbReference>
<feature type="domain" description="DUF4219" evidence="2">
    <location>
        <begin position="14"/>
        <end position="40"/>
    </location>
</feature>
<evidence type="ECO:0000313" key="4">
    <source>
        <dbReference type="EMBL" id="KAK4430377.1"/>
    </source>
</evidence>
<dbReference type="SUPFAM" id="SSF48403">
    <property type="entry name" value="Ankyrin repeat"/>
    <property type="match status" value="2"/>
</dbReference>
<feature type="transmembrane region" description="Helical" evidence="1">
    <location>
        <begin position="637"/>
        <end position="667"/>
    </location>
</feature>
<dbReference type="PANTHER" id="PTHR24177">
    <property type="entry name" value="CASKIN"/>
    <property type="match status" value="1"/>
</dbReference>
<dbReference type="AlphaFoldDB" id="A0AAE1YHZ7"/>
<evidence type="ECO:0008006" key="6">
    <source>
        <dbReference type="Google" id="ProtNLM"/>
    </source>
</evidence>
<dbReference type="InterPro" id="IPR036770">
    <property type="entry name" value="Ankyrin_rpt-contain_sf"/>
</dbReference>
<evidence type="ECO:0000259" key="3">
    <source>
        <dbReference type="Pfam" id="PF13962"/>
    </source>
</evidence>
<dbReference type="EMBL" id="JACGWO010000004">
    <property type="protein sequence ID" value="KAK4430377.1"/>
    <property type="molecule type" value="Genomic_DNA"/>
</dbReference>
<accession>A0AAE1YHZ7</accession>
<keyword evidence="1" id="KW-1133">Transmembrane helix</keyword>
<feature type="domain" description="PGG" evidence="3">
    <location>
        <begin position="588"/>
        <end position="703"/>
    </location>
</feature>
<comment type="caution">
    <text evidence="4">The sequence shown here is derived from an EMBL/GenBank/DDBJ whole genome shotgun (WGS) entry which is preliminary data.</text>
</comment>